<dbReference type="InterPro" id="IPR000571">
    <property type="entry name" value="Znf_CCCH"/>
</dbReference>
<keyword evidence="4 6" id="KW-0694">RNA-binding</keyword>
<organism evidence="12 13">
    <name type="scientific">Romanomermis culicivorax</name>
    <name type="common">Nematode worm</name>
    <dbReference type="NCBI Taxonomy" id="13658"/>
    <lineage>
        <taxon>Eukaryota</taxon>
        <taxon>Metazoa</taxon>
        <taxon>Ecdysozoa</taxon>
        <taxon>Nematoda</taxon>
        <taxon>Enoplea</taxon>
        <taxon>Dorylaimia</taxon>
        <taxon>Mermithida</taxon>
        <taxon>Mermithoidea</taxon>
        <taxon>Mermithidae</taxon>
        <taxon>Romanomermis</taxon>
    </lineage>
</organism>
<dbReference type="PANTHER" id="PTHR14398:SF0">
    <property type="entry name" value="ZINC FINGER PROTEIN SWM"/>
    <property type="match status" value="1"/>
</dbReference>
<dbReference type="Proteomes" id="UP000887565">
    <property type="component" value="Unplaced"/>
</dbReference>
<dbReference type="AlphaFoldDB" id="A0A915J679"/>
<keyword evidence="2 7" id="KW-0863">Zinc-finger</keyword>
<evidence type="ECO:0000259" key="10">
    <source>
        <dbReference type="PROSITE" id="PS50102"/>
    </source>
</evidence>
<dbReference type="InterPro" id="IPR035979">
    <property type="entry name" value="RBD_domain_sf"/>
</dbReference>
<evidence type="ECO:0000256" key="1">
    <source>
        <dbReference type="ARBA" id="ARBA00022723"/>
    </source>
</evidence>
<feature type="compositionally biased region" description="Basic residues" evidence="9">
    <location>
        <begin position="235"/>
        <end position="251"/>
    </location>
</feature>
<sequence length="1022" mass="113258">MHIENADTLRTWLTNTLSPICDADPAALAKYVMALLKKDKAENELKEFCIDQLDVFLQKETKGFVDQLFEVIRDKSYLNPTINSAPKPSALVNSDIQESPLLISAPNLLSLTSELASECTDATTEDRGAVTDTSPVLLHGSTGSYHRHRGGVRDSHRLIKRAAVSPVHSSPPRKSGRKFSRSRSRSRDHTTVKNQSSAASAVKENDRRGTVPAAKSSAARGVSGDRDKENNESSRRRHGHSPSSSRRRRSRSRSDKERQKSPEKSDKTSSGIDVYRTEALDKSPQSDKDKKRKKIRCRDYDEKGYCMRGDSCIYDHGPDPVVVEEVALPRIITMKAPPPPVDFSQPPPGYVVHPPPPGVDHSTFSTSTTTMTTGGGCSSTTATEAYNPEAPSISASIPSVGSHSGASSLAYGQSVVPPAPVWNQPVPAPYSVTYTAAGNAIERTSFATGSGGSSYHPRGGGRGGYQHRQPVPYDKTNKTLEVRRIPVAMNTIAKLNEHFSQFGPVTNIQVHFRGDPEAALIQFAARHSAISAYKSTAPILNNRFIRMYWHNKESGICAVTTDSEQLESEKQPLSIKDRLGPAPVDPTVPIDDTSFRPRRVGNFQDASDGNFKAVLLSSTGNLTKTLYNPTALKSAAMAVQRRASEAASEQPFATDFGGDGQKGRTVINTIDNATAQAKRLRSDKHLEFHRRQLELQKAKMDLFNRQLEQQKLLINQLETCKNAAKKKEIATCLKEMQADMDKLRKELGEITVKPLPSVAVEAKKEIERHLLDAELEVINQRQQGSDTTDLQQRLNELRHEVMLLNELTASSGKDGNADPKSAAQSEVHNVAPNAIVQRPIASTARFPPRKHRHIPAFATLDKRPREMTVTGFEEKEKDQLIEHFQSFGLLEDFEFLQQKGDNIKQRKALVTFKTRREAELTMANGKEFNGHALDIQWFNRRTHKLSDKEETSSEMTAQDLLATLDDDDPSSDESKNGEEEDVPEIERGLFHYGVMTINLLKHKDELLAAYNAVLNSEDLDDW</sequence>
<evidence type="ECO:0000256" key="5">
    <source>
        <dbReference type="ARBA" id="ARBA00043866"/>
    </source>
</evidence>
<dbReference type="GO" id="GO:0003723">
    <property type="term" value="F:RNA binding"/>
    <property type="evidence" value="ECO:0007669"/>
    <property type="project" value="UniProtKB-UniRule"/>
</dbReference>
<feature type="compositionally biased region" description="Basic residues" evidence="9">
    <location>
        <begin position="174"/>
        <end position="184"/>
    </location>
</feature>
<dbReference type="GO" id="GO:0005634">
    <property type="term" value="C:nucleus"/>
    <property type="evidence" value="ECO:0007669"/>
    <property type="project" value="TreeGrafter"/>
</dbReference>
<proteinExistence type="predicted"/>
<keyword evidence="8" id="KW-0175">Coiled coil</keyword>
<dbReference type="SMART" id="SM00360">
    <property type="entry name" value="RRM"/>
    <property type="match status" value="2"/>
</dbReference>
<evidence type="ECO:0000313" key="13">
    <source>
        <dbReference type="WBParaSite" id="nRc.2.0.1.t21972-RA"/>
    </source>
</evidence>
<accession>A0A915J679</accession>
<dbReference type="PROSITE" id="PS50103">
    <property type="entry name" value="ZF_C3H1"/>
    <property type="match status" value="1"/>
</dbReference>
<feature type="domain" description="RRM" evidence="10">
    <location>
        <begin position="865"/>
        <end position="940"/>
    </location>
</feature>
<evidence type="ECO:0000256" key="8">
    <source>
        <dbReference type="SAM" id="Coils"/>
    </source>
</evidence>
<evidence type="ECO:0000256" key="7">
    <source>
        <dbReference type="PROSITE-ProRule" id="PRU00723"/>
    </source>
</evidence>
<feature type="region of interest" description="Disordered" evidence="9">
    <location>
        <begin position="576"/>
        <end position="598"/>
    </location>
</feature>
<name>A0A915J679_ROMCU</name>
<dbReference type="PROSITE" id="PS50102">
    <property type="entry name" value="RRM"/>
    <property type="match status" value="1"/>
</dbReference>
<reference evidence="13" key="1">
    <citation type="submission" date="2022-11" db="UniProtKB">
        <authorList>
            <consortium name="WormBaseParasite"/>
        </authorList>
    </citation>
    <scope>IDENTIFICATION</scope>
</reference>
<feature type="zinc finger region" description="C3H1-type" evidence="7">
    <location>
        <begin position="291"/>
        <end position="319"/>
    </location>
</feature>
<dbReference type="Gene3D" id="1.20.1390.10">
    <property type="entry name" value="PWI domain"/>
    <property type="match status" value="1"/>
</dbReference>
<feature type="compositionally biased region" description="Basic and acidic residues" evidence="9">
    <location>
        <begin position="275"/>
        <end position="289"/>
    </location>
</feature>
<feature type="domain" description="C3H1-type" evidence="11">
    <location>
        <begin position="291"/>
        <end position="319"/>
    </location>
</feature>
<dbReference type="InterPro" id="IPR012677">
    <property type="entry name" value="Nucleotide-bd_a/b_plait_sf"/>
</dbReference>
<evidence type="ECO:0000256" key="2">
    <source>
        <dbReference type="ARBA" id="ARBA00022771"/>
    </source>
</evidence>
<evidence type="ECO:0000256" key="3">
    <source>
        <dbReference type="ARBA" id="ARBA00022833"/>
    </source>
</evidence>
<feature type="compositionally biased region" description="Basic and acidic residues" evidence="9">
    <location>
        <begin position="252"/>
        <end position="267"/>
    </location>
</feature>
<feature type="region of interest" description="Disordered" evidence="9">
    <location>
        <begin position="120"/>
        <end position="294"/>
    </location>
</feature>
<dbReference type="Pfam" id="PF01480">
    <property type="entry name" value="PWI"/>
    <property type="match status" value="1"/>
</dbReference>
<feature type="region of interest" description="Disordered" evidence="9">
    <location>
        <begin position="808"/>
        <end position="832"/>
    </location>
</feature>
<evidence type="ECO:0000256" key="9">
    <source>
        <dbReference type="SAM" id="MobiDB-lite"/>
    </source>
</evidence>
<dbReference type="SMART" id="SM00356">
    <property type="entry name" value="ZnF_C3H1"/>
    <property type="match status" value="1"/>
</dbReference>
<evidence type="ECO:0000259" key="11">
    <source>
        <dbReference type="PROSITE" id="PS50103"/>
    </source>
</evidence>
<feature type="region of interest" description="Disordered" evidence="9">
    <location>
        <begin position="447"/>
        <end position="472"/>
    </location>
</feature>
<dbReference type="InterPro" id="IPR002483">
    <property type="entry name" value="PWI_dom"/>
</dbReference>
<dbReference type="GO" id="GO:0008270">
    <property type="term" value="F:zinc ion binding"/>
    <property type="evidence" value="ECO:0007669"/>
    <property type="project" value="UniProtKB-KW"/>
</dbReference>
<evidence type="ECO:0000313" key="12">
    <source>
        <dbReference type="Proteomes" id="UP000887565"/>
    </source>
</evidence>
<feature type="coiled-coil region" evidence="8">
    <location>
        <begin position="686"/>
        <end position="807"/>
    </location>
</feature>
<comment type="function">
    <text evidence="5">May be involved in the turnover of nuclear polyadenylated (pA+) RNA.</text>
</comment>
<feature type="region of interest" description="Disordered" evidence="9">
    <location>
        <begin position="963"/>
        <end position="983"/>
    </location>
</feature>
<dbReference type="SUPFAM" id="SSF90229">
    <property type="entry name" value="CCCH zinc finger"/>
    <property type="match status" value="1"/>
</dbReference>
<keyword evidence="12" id="KW-1185">Reference proteome</keyword>
<dbReference type="InterPro" id="IPR045137">
    <property type="entry name" value="RBM26/27"/>
</dbReference>
<dbReference type="OMA" id="ITYDSHA"/>
<dbReference type="Gene3D" id="3.30.70.330">
    <property type="match status" value="2"/>
</dbReference>
<keyword evidence="3 7" id="KW-0862">Zinc</keyword>
<dbReference type="WBParaSite" id="nRc.2.0.1.t21972-RA">
    <property type="protein sequence ID" value="nRc.2.0.1.t21972-RA"/>
    <property type="gene ID" value="nRc.2.0.1.g21972"/>
</dbReference>
<protein>
    <submittedName>
        <fullName evidence="13">RNA-binding protein 26</fullName>
    </submittedName>
</protein>
<feature type="compositionally biased region" description="Basic and acidic residues" evidence="9">
    <location>
        <begin position="223"/>
        <end position="234"/>
    </location>
</feature>
<dbReference type="PANTHER" id="PTHR14398">
    <property type="entry name" value="RNA RECOGNITION RRM/RNP DOMAIN"/>
    <property type="match status" value="1"/>
</dbReference>
<dbReference type="InterPro" id="IPR000504">
    <property type="entry name" value="RRM_dom"/>
</dbReference>
<dbReference type="InterPro" id="IPR036855">
    <property type="entry name" value="Znf_CCCH_sf"/>
</dbReference>
<keyword evidence="1 7" id="KW-0479">Metal-binding</keyword>
<dbReference type="FunFam" id="3.30.70.330:FF:000208">
    <property type="entry name" value="RNA-binding protein 27 isoform X2"/>
    <property type="match status" value="1"/>
</dbReference>
<evidence type="ECO:0000256" key="4">
    <source>
        <dbReference type="ARBA" id="ARBA00022884"/>
    </source>
</evidence>
<evidence type="ECO:0000256" key="6">
    <source>
        <dbReference type="PROSITE-ProRule" id="PRU00176"/>
    </source>
</evidence>
<dbReference type="SUPFAM" id="SSF54928">
    <property type="entry name" value="RNA-binding domain, RBD"/>
    <property type="match status" value="2"/>
</dbReference>